<organism evidence="2 3">
    <name type="scientific">Streptomyces hiroshimensis</name>
    <dbReference type="NCBI Taxonomy" id="66424"/>
    <lineage>
        <taxon>Bacteria</taxon>
        <taxon>Bacillati</taxon>
        <taxon>Actinomycetota</taxon>
        <taxon>Actinomycetes</taxon>
        <taxon>Kitasatosporales</taxon>
        <taxon>Streptomycetaceae</taxon>
        <taxon>Streptomyces</taxon>
    </lineage>
</organism>
<keyword evidence="3" id="KW-1185">Reference proteome</keyword>
<accession>A0ABQ2YW56</accession>
<evidence type="ECO:0000259" key="1">
    <source>
        <dbReference type="Pfam" id="PF26136"/>
    </source>
</evidence>
<comment type="caution">
    <text evidence="2">The sequence shown here is derived from an EMBL/GenBank/DDBJ whole genome shotgun (WGS) entry which is preliminary data.</text>
</comment>
<name>A0ABQ2YW56_9ACTN</name>
<dbReference type="Pfam" id="PF26136">
    <property type="entry name" value="SCO6045_C"/>
    <property type="match status" value="1"/>
</dbReference>
<evidence type="ECO:0000313" key="2">
    <source>
        <dbReference type="EMBL" id="GGX97296.1"/>
    </source>
</evidence>
<dbReference type="InterPro" id="IPR058711">
    <property type="entry name" value="SCO6045-like_C"/>
</dbReference>
<feature type="domain" description="SCO6045-like C-terminal" evidence="1">
    <location>
        <begin position="10"/>
        <end position="94"/>
    </location>
</feature>
<protein>
    <recommendedName>
        <fullName evidence="1">SCO6045-like C-terminal domain-containing protein</fullName>
    </recommendedName>
</protein>
<evidence type="ECO:0000313" key="3">
    <source>
        <dbReference type="Proteomes" id="UP000659223"/>
    </source>
</evidence>
<proteinExistence type="predicted"/>
<dbReference type="EMBL" id="BMUT01000011">
    <property type="protein sequence ID" value="GGX97296.1"/>
    <property type="molecule type" value="Genomic_DNA"/>
</dbReference>
<dbReference type="Proteomes" id="UP000659223">
    <property type="component" value="Unassembled WGS sequence"/>
</dbReference>
<gene>
    <name evidence="2" type="ORF">GCM10010324_49250</name>
</gene>
<reference evidence="3" key="1">
    <citation type="journal article" date="2019" name="Int. J. Syst. Evol. Microbiol.">
        <title>The Global Catalogue of Microorganisms (GCM) 10K type strain sequencing project: providing services to taxonomists for standard genome sequencing and annotation.</title>
        <authorList>
            <consortium name="The Broad Institute Genomics Platform"/>
            <consortium name="The Broad Institute Genome Sequencing Center for Infectious Disease"/>
            <person name="Wu L."/>
            <person name="Ma J."/>
        </authorList>
    </citation>
    <scope>NUCLEOTIDE SEQUENCE [LARGE SCALE GENOMIC DNA]</scope>
    <source>
        <strain evidence="3">JCM 4586</strain>
    </source>
</reference>
<sequence>MSDAARRRLAHAQHALLCALVADAPPPHGFDPQRLRAQQQALLGKRADVVAKIAPELPEILGADFRPLFLAHARGRPMNDGYRQDALDFAEALLQADGMLTDPGRRERLAAWTAGRRARAAGPTPFPAPFSARLASAWHTLRSRVTRKASVL</sequence>